<evidence type="ECO:0000313" key="2">
    <source>
        <dbReference type="Proteomes" id="UP000326924"/>
    </source>
</evidence>
<proteinExistence type="predicted"/>
<accession>A0A5J5EWE3</accession>
<reference evidence="1 2" key="1">
    <citation type="submission" date="2019-09" db="EMBL/GenBank/DDBJ databases">
        <title>Draft genome of the ectomycorrhizal ascomycete Sphaerosporella brunnea.</title>
        <authorList>
            <consortium name="DOE Joint Genome Institute"/>
            <person name="Benucci G.M."/>
            <person name="Marozzi G."/>
            <person name="Antonielli L."/>
            <person name="Sanchez S."/>
            <person name="Marco P."/>
            <person name="Wang X."/>
            <person name="Falini L.B."/>
            <person name="Barry K."/>
            <person name="Haridas S."/>
            <person name="Lipzen A."/>
            <person name="Labutti K."/>
            <person name="Grigoriev I.V."/>
            <person name="Murat C."/>
            <person name="Martin F."/>
            <person name="Albertini E."/>
            <person name="Donnini D."/>
            <person name="Bonito G."/>
        </authorList>
    </citation>
    <scope>NUCLEOTIDE SEQUENCE [LARGE SCALE GENOMIC DNA]</scope>
    <source>
        <strain evidence="1 2">Sb_GMNB300</strain>
    </source>
</reference>
<dbReference type="EMBL" id="VXIS01000092">
    <property type="protein sequence ID" value="KAA8906134.1"/>
    <property type="molecule type" value="Genomic_DNA"/>
</dbReference>
<gene>
    <name evidence="1" type="ORF">FN846DRAFT_724906</name>
</gene>
<sequence>MQATMREMLAIAVDFGRCGLCQYRPQLLMSTQIGVWPGMPKQSFKVPTKVAYPDDPNFPPLWGVSKPSDRVCSSKTFNTVECGHSRPSGSRKMNIGFLFTVPAPSSNLAIEAFKRIIPGTGFARHGFEVQLTEPQAAALYTLRNQPFLTTAPAGGFQVCVEEALTQERIY</sequence>
<dbReference type="Proteomes" id="UP000326924">
    <property type="component" value="Unassembled WGS sequence"/>
</dbReference>
<keyword evidence="2" id="KW-1185">Reference proteome</keyword>
<organism evidence="1 2">
    <name type="scientific">Sphaerosporella brunnea</name>
    <dbReference type="NCBI Taxonomy" id="1250544"/>
    <lineage>
        <taxon>Eukaryota</taxon>
        <taxon>Fungi</taxon>
        <taxon>Dikarya</taxon>
        <taxon>Ascomycota</taxon>
        <taxon>Pezizomycotina</taxon>
        <taxon>Pezizomycetes</taxon>
        <taxon>Pezizales</taxon>
        <taxon>Pyronemataceae</taxon>
        <taxon>Sphaerosporella</taxon>
    </lineage>
</organism>
<protein>
    <submittedName>
        <fullName evidence="1">Uncharacterized protein</fullName>
    </submittedName>
</protein>
<comment type="caution">
    <text evidence="1">The sequence shown here is derived from an EMBL/GenBank/DDBJ whole genome shotgun (WGS) entry which is preliminary data.</text>
</comment>
<evidence type="ECO:0000313" key="1">
    <source>
        <dbReference type="EMBL" id="KAA8906134.1"/>
    </source>
</evidence>
<name>A0A5J5EWE3_9PEZI</name>
<dbReference type="InParanoid" id="A0A5J5EWE3"/>
<dbReference type="AlphaFoldDB" id="A0A5J5EWE3"/>
<dbReference type="OrthoDB" id="2394218at2759"/>